<proteinExistence type="inferred from homology"/>
<evidence type="ECO:0000313" key="7">
    <source>
        <dbReference type="Ensembl" id="ENSNBRP00000004525.1"/>
    </source>
</evidence>
<evidence type="ECO:0000256" key="4">
    <source>
        <dbReference type="ARBA" id="ARBA00022989"/>
    </source>
</evidence>
<sequence length="120" mass="14410">KRVSEEDDRGRKEEETEEEEDERNGDEGFMGMTPLLQAHHAMERMEEFVHKMWEGRWRVIPHDVLPDWLKDNDFLLHGHRPPMPSFRACFKSIFRIHTETGNIWTHLLGKTDRQTHTHTH</sequence>
<dbReference type="PANTHER" id="PTHR20855:SF33">
    <property type="entry name" value="ADIPONECTIN RECEPTOR PROTEIN 2"/>
    <property type="match status" value="1"/>
</dbReference>
<evidence type="ECO:0000256" key="5">
    <source>
        <dbReference type="ARBA" id="ARBA00023136"/>
    </source>
</evidence>
<keyword evidence="8" id="KW-1185">Reference proteome</keyword>
<dbReference type="PANTHER" id="PTHR20855">
    <property type="entry name" value="ADIPOR/PROGESTIN RECEPTOR-RELATED"/>
    <property type="match status" value="1"/>
</dbReference>
<keyword evidence="4" id="KW-1133">Transmembrane helix</keyword>
<dbReference type="Ensembl" id="ENSNBRT00000004663.1">
    <property type="protein sequence ID" value="ENSNBRP00000004525.1"/>
    <property type="gene ID" value="ENSNBRG00000003606.1"/>
</dbReference>
<reference evidence="7" key="2">
    <citation type="submission" date="2025-09" db="UniProtKB">
        <authorList>
            <consortium name="Ensembl"/>
        </authorList>
    </citation>
    <scope>IDENTIFICATION</scope>
</reference>
<dbReference type="GO" id="GO:0038023">
    <property type="term" value="F:signaling receptor activity"/>
    <property type="evidence" value="ECO:0007669"/>
    <property type="project" value="TreeGrafter"/>
</dbReference>
<dbReference type="OMA" id="WTCKNTH"/>
<feature type="region of interest" description="Disordered" evidence="6">
    <location>
        <begin position="1"/>
        <end position="31"/>
    </location>
</feature>
<dbReference type="GeneTree" id="ENSGT00940000156451"/>
<reference evidence="7" key="1">
    <citation type="submission" date="2025-08" db="UniProtKB">
        <authorList>
            <consortium name="Ensembl"/>
        </authorList>
    </citation>
    <scope>IDENTIFICATION</scope>
</reference>
<keyword evidence="3" id="KW-0812">Transmembrane</keyword>
<comment type="subcellular location">
    <subcellularLocation>
        <location evidence="1">Membrane</location>
        <topology evidence="1">Multi-pass membrane protein</topology>
    </subcellularLocation>
</comment>
<evidence type="ECO:0000256" key="2">
    <source>
        <dbReference type="ARBA" id="ARBA00007018"/>
    </source>
</evidence>
<accession>A0A3Q4G751</accession>
<organism evidence="7 8">
    <name type="scientific">Neolamprologus brichardi</name>
    <name type="common">Fairy cichlid</name>
    <name type="synonym">Lamprologus brichardi</name>
    <dbReference type="NCBI Taxonomy" id="32507"/>
    <lineage>
        <taxon>Eukaryota</taxon>
        <taxon>Metazoa</taxon>
        <taxon>Chordata</taxon>
        <taxon>Craniata</taxon>
        <taxon>Vertebrata</taxon>
        <taxon>Euteleostomi</taxon>
        <taxon>Actinopterygii</taxon>
        <taxon>Neopterygii</taxon>
        <taxon>Teleostei</taxon>
        <taxon>Neoteleostei</taxon>
        <taxon>Acanthomorphata</taxon>
        <taxon>Ovalentaria</taxon>
        <taxon>Cichlomorphae</taxon>
        <taxon>Cichliformes</taxon>
        <taxon>Cichlidae</taxon>
        <taxon>African cichlids</taxon>
        <taxon>Pseudocrenilabrinae</taxon>
        <taxon>Lamprologini</taxon>
        <taxon>Neolamprologus</taxon>
    </lineage>
</organism>
<dbReference type="STRING" id="32507.ENSNBRP00000004525"/>
<name>A0A3Q4G751_NEOBR</name>
<evidence type="ECO:0000256" key="3">
    <source>
        <dbReference type="ARBA" id="ARBA00022692"/>
    </source>
</evidence>
<dbReference type="GO" id="GO:0005886">
    <property type="term" value="C:plasma membrane"/>
    <property type="evidence" value="ECO:0007669"/>
    <property type="project" value="TreeGrafter"/>
</dbReference>
<evidence type="ECO:0000313" key="8">
    <source>
        <dbReference type="Proteomes" id="UP000261580"/>
    </source>
</evidence>
<evidence type="ECO:0000256" key="6">
    <source>
        <dbReference type="SAM" id="MobiDB-lite"/>
    </source>
</evidence>
<feature type="compositionally biased region" description="Acidic residues" evidence="6">
    <location>
        <begin position="15"/>
        <end position="24"/>
    </location>
</feature>
<keyword evidence="5" id="KW-0472">Membrane</keyword>
<dbReference type="InterPro" id="IPR004254">
    <property type="entry name" value="AdipoR/HlyIII-related"/>
</dbReference>
<dbReference type="GO" id="GO:0033211">
    <property type="term" value="P:adiponectin-activated signaling pathway"/>
    <property type="evidence" value="ECO:0007669"/>
    <property type="project" value="TreeGrafter"/>
</dbReference>
<dbReference type="Bgee" id="ENSNBRG00000003606">
    <property type="expression patterns" value="Expressed in blood and 8 other cell types or tissues"/>
</dbReference>
<evidence type="ECO:0000256" key="1">
    <source>
        <dbReference type="ARBA" id="ARBA00004141"/>
    </source>
</evidence>
<dbReference type="Proteomes" id="UP000261580">
    <property type="component" value="Unassembled WGS sequence"/>
</dbReference>
<comment type="similarity">
    <text evidence="2">Belongs to the ADIPOR family.</text>
</comment>
<dbReference type="AlphaFoldDB" id="A0A3Q4G751"/>
<protein>
    <submittedName>
        <fullName evidence="7">Adiponectin receptor 2</fullName>
    </submittedName>
</protein>